<reference evidence="2 3" key="1">
    <citation type="submission" date="2019-03" db="EMBL/GenBank/DDBJ databases">
        <title>First draft genome of Liparis tanakae, snailfish: a comprehensive survey of snailfish specific genes.</title>
        <authorList>
            <person name="Kim W."/>
            <person name="Song I."/>
            <person name="Jeong J.-H."/>
            <person name="Kim D."/>
            <person name="Kim S."/>
            <person name="Ryu S."/>
            <person name="Song J.Y."/>
            <person name="Lee S.K."/>
        </authorList>
    </citation>
    <scope>NUCLEOTIDE SEQUENCE [LARGE SCALE GENOMIC DNA]</scope>
    <source>
        <tissue evidence="2">Muscle</tissue>
    </source>
</reference>
<comment type="caution">
    <text evidence="2">The sequence shown here is derived from an EMBL/GenBank/DDBJ whole genome shotgun (WGS) entry which is preliminary data.</text>
</comment>
<name>A0A4Z2I0R6_9TELE</name>
<dbReference type="AlphaFoldDB" id="A0A4Z2I0R6"/>
<organism evidence="2 3">
    <name type="scientific">Liparis tanakae</name>
    <name type="common">Tanaka's snailfish</name>
    <dbReference type="NCBI Taxonomy" id="230148"/>
    <lineage>
        <taxon>Eukaryota</taxon>
        <taxon>Metazoa</taxon>
        <taxon>Chordata</taxon>
        <taxon>Craniata</taxon>
        <taxon>Vertebrata</taxon>
        <taxon>Euteleostomi</taxon>
        <taxon>Actinopterygii</taxon>
        <taxon>Neopterygii</taxon>
        <taxon>Teleostei</taxon>
        <taxon>Neoteleostei</taxon>
        <taxon>Acanthomorphata</taxon>
        <taxon>Eupercaria</taxon>
        <taxon>Perciformes</taxon>
        <taxon>Cottioidei</taxon>
        <taxon>Cottales</taxon>
        <taxon>Liparidae</taxon>
        <taxon>Liparis</taxon>
    </lineage>
</organism>
<dbReference type="EMBL" id="SRLO01000158">
    <property type="protein sequence ID" value="TNN70823.1"/>
    <property type="molecule type" value="Genomic_DNA"/>
</dbReference>
<sequence>METANSMGVSWARWPPATPRSSPASGQWSGRPAAMLTWPLSVMRSTMLLSRTYRELSMGLTARSVGHSRITWEASREREQHAKQLCHFAVKTLGTANNYINEEWFSSKGRQCSPVPATTSALACSSLVPILRELVSDTYSWPLTGSVARGVGEATSEACLERQLCKGRPFDWQGAEPRNDFVRIR</sequence>
<evidence type="ECO:0000256" key="1">
    <source>
        <dbReference type="SAM" id="MobiDB-lite"/>
    </source>
</evidence>
<evidence type="ECO:0000313" key="3">
    <source>
        <dbReference type="Proteomes" id="UP000314294"/>
    </source>
</evidence>
<protein>
    <submittedName>
        <fullName evidence="2">Uncharacterized protein</fullName>
    </submittedName>
</protein>
<proteinExistence type="predicted"/>
<feature type="compositionally biased region" description="Polar residues" evidence="1">
    <location>
        <begin position="19"/>
        <end position="28"/>
    </location>
</feature>
<evidence type="ECO:0000313" key="2">
    <source>
        <dbReference type="EMBL" id="TNN70823.1"/>
    </source>
</evidence>
<dbReference type="Proteomes" id="UP000314294">
    <property type="component" value="Unassembled WGS sequence"/>
</dbReference>
<feature type="region of interest" description="Disordered" evidence="1">
    <location>
        <begin position="1"/>
        <end position="29"/>
    </location>
</feature>
<accession>A0A4Z2I0R6</accession>
<keyword evidence="3" id="KW-1185">Reference proteome</keyword>
<gene>
    <name evidence="2" type="ORF">EYF80_018957</name>
</gene>